<dbReference type="PANTHER" id="PTHR47245">
    <property type="entry name" value="PEPTIDYLPROLYL ISOMERASE"/>
    <property type="match status" value="1"/>
</dbReference>
<dbReference type="PANTHER" id="PTHR47245:SF2">
    <property type="entry name" value="PEPTIDYL-PROLYL CIS-TRANS ISOMERASE HP_0175-RELATED"/>
    <property type="match status" value="1"/>
</dbReference>
<dbReference type="Gene3D" id="1.10.4030.10">
    <property type="entry name" value="Porin chaperone SurA, peptide-binding domain"/>
    <property type="match status" value="1"/>
</dbReference>
<sequence>MPALLWLASCGAPPEPVAGVVASIGDEQIVADDLRAFARQVPVSLLSKDADESLQQKYLRALIVRRLLAHEVERRGIDTSQVVRARVDERLTQRLNDIYRREQLWPGTEADEAGALAYYDSVGLHHQRLVAGIVVAEQEEADDIIARLRAGEPFDQLARQHSRHKPSAIRGGGLGYMTRSQASRLGIPPSVYDTLADSVVSPVLARGSEFQIIRFTEARSLPAEEFLLRIRGLLTQKARAVREMDRLRQLASEMHWQVASEGLEVIAGHVGDVAIQLWQLNEKELATPLFTYADRQVSIGRFLRLLKRRRRALTDTAAVAALGEELLRTDLLLA</sequence>
<evidence type="ECO:0000259" key="1">
    <source>
        <dbReference type="PROSITE" id="PS50198"/>
    </source>
</evidence>
<feature type="domain" description="PpiC" evidence="1">
    <location>
        <begin position="125"/>
        <end position="217"/>
    </location>
</feature>
<gene>
    <name evidence="2" type="ORF">METZ01_LOCUS186979</name>
</gene>
<dbReference type="InterPro" id="IPR027304">
    <property type="entry name" value="Trigger_fact/SurA_dom_sf"/>
</dbReference>
<dbReference type="PROSITE" id="PS50198">
    <property type="entry name" value="PPIC_PPIASE_2"/>
    <property type="match status" value="1"/>
</dbReference>
<dbReference type="EMBL" id="UINC01037911">
    <property type="protein sequence ID" value="SVB34125.1"/>
    <property type="molecule type" value="Genomic_DNA"/>
</dbReference>
<dbReference type="InterPro" id="IPR046357">
    <property type="entry name" value="PPIase_dom_sf"/>
</dbReference>
<organism evidence="2">
    <name type="scientific">marine metagenome</name>
    <dbReference type="NCBI Taxonomy" id="408172"/>
    <lineage>
        <taxon>unclassified sequences</taxon>
        <taxon>metagenomes</taxon>
        <taxon>ecological metagenomes</taxon>
    </lineage>
</organism>
<dbReference type="InterPro" id="IPR050245">
    <property type="entry name" value="PrsA_foldase"/>
</dbReference>
<dbReference type="Gene3D" id="3.10.50.40">
    <property type="match status" value="1"/>
</dbReference>
<proteinExistence type="predicted"/>
<accession>A0A382D7A3</accession>
<name>A0A382D7A3_9ZZZZ</name>
<feature type="non-terminal residue" evidence="2">
    <location>
        <position position="334"/>
    </location>
</feature>
<dbReference type="Pfam" id="PF13616">
    <property type="entry name" value="Rotamase_3"/>
    <property type="match status" value="1"/>
</dbReference>
<dbReference type="SUPFAM" id="SSF109998">
    <property type="entry name" value="Triger factor/SurA peptide-binding domain-like"/>
    <property type="match status" value="1"/>
</dbReference>
<evidence type="ECO:0000313" key="2">
    <source>
        <dbReference type="EMBL" id="SVB34125.1"/>
    </source>
</evidence>
<dbReference type="InterPro" id="IPR023058">
    <property type="entry name" value="PPIase_PpiC_CS"/>
</dbReference>
<dbReference type="SUPFAM" id="SSF54534">
    <property type="entry name" value="FKBP-like"/>
    <property type="match status" value="1"/>
</dbReference>
<protein>
    <recommendedName>
        <fullName evidence="1">PpiC domain-containing protein</fullName>
    </recommendedName>
</protein>
<dbReference type="GO" id="GO:0003755">
    <property type="term" value="F:peptidyl-prolyl cis-trans isomerase activity"/>
    <property type="evidence" value="ECO:0007669"/>
    <property type="project" value="InterPro"/>
</dbReference>
<dbReference type="PROSITE" id="PS01096">
    <property type="entry name" value="PPIC_PPIASE_1"/>
    <property type="match status" value="1"/>
</dbReference>
<dbReference type="AlphaFoldDB" id="A0A382D7A3"/>
<reference evidence="2" key="1">
    <citation type="submission" date="2018-05" db="EMBL/GenBank/DDBJ databases">
        <authorList>
            <person name="Lanie J.A."/>
            <person name="Ng W.-L."/>
            <person name="Kazmierczak K.M."/>
            <person name="Andrzejewski T.M."/>
            <person name="Davidsen T.M."/>
            <person name="Wayne K.J."/>
            <person name="Tettelin H."/>
            <person name="Glass J.I."/>
            <person name="Rusch D."/>
            <person name="Podicherti R."/>
            <person name="Tsui H.-C.T."/>
            <person name="Winkler M.E."/>
        </authorList>
    </citation>
    <scope>NUCLEOTIDE SEQUENCE</scope>
</reference>
<dbReference type="InterPro" id="IPR000297">
    <property type="entry name" value="PPIase_PpiC"/>
</dbReference>